<sequence length="198" mass="23293">MAGVGEIVVGIPTVIGVGTGYSYSATSYDPHDVLIRRFTGDEDDPTPGSRFSHPIHRGLGGTVRPPDLVLHNQRWAMMMMMMTHRSLPSQTLCLTPELIILCWRVRRRALRGRRQLQPRLVMSTSVRWDKVRKGTLKISWVYYNYYMWYVSHFSQALEHAVQFWWDRWRSFFRLQRGYELKIYESWRAQEAPGVISRD</sequence>
<keyword evidence="2" id="KW-1185">Reference proteome</keyword>
<accession>A0ABU6ZUU1</accession>
<dbReference type="Proteomes" id="UP001341840">
    <property type="component" value="Unassembled WGS sequence"/>
</dbReference>
<dbReference type="EMBL" id="JASCZI010274210">
    <property type="protein sequence ID" value="MED6225783.1"/>
    <property type="molecule type" value="Genomic_DNA"/>
</dbReference>
<organism evidence="1 2">
    <name type="scientific">Stylosanthes scabra</name>
    <dbReference type="NCBI Taxonomy" id="79078"/>
    <lineage>
        <taxon>Eukaryota</taxon>
        <taxon>Viridiplantae</taxon>
        <taxon>Streptophyta</taxon>
        <taxon>Embryophyta</taxon>
        <taxon>Tracheophyta</taxon>
        <taxon>Spermatophyta</taxon>
        <taxon>Magnoliopsida</taxon>
        <taxon>eudicotyledons</taxon>
        <taxon>Gunneridae</taxon>
        <taxon>Pentapetalae</taxon>
        <taxon>rosids</taxon>
        <taxon>fabids</taxon>
        <taxon>Fabales</taxon>
        <taxon>Fabaceae</taxon>
        <taxon>Papilionoideae</taxon>
        <taxon>50 kb inversion clade</taxon>
        <taxon>dalbergioids sensu lato</taxon>
        <taxon>Dalbergieae</taxon>
        <taxon>Pterocarpus clade</taxon>
        <taxon>Stylosanthes</taxon>
    </lineage>
</organism>
<proteinExistence type="predicted"/>
<feature type="non-terminal residue" evidence="1">
    <location>
        <position position="198"/>
    </location>
</feature>
<evidence type="ECO:0000313" key="2">
    <source>
        <dbReference type="Proteomes" id="UP001341840"/>
    </source>
</evidence>
<name>A0ABU6ZUU1_9FABA</name>
<evidence type="ECO:0000313" key="1">
    <source>
        <dbReference type="EMBL" id="MED6225783.1"/>
    </source>
</evidence>
<gene>
    <name evidence="1" type="ORF">PIB30_097007</name>
</gene>
<protein>
    <submittedName>
        <fullName evidence="1">Uncharacterized protein</fullName>
    </submittedName>
</protein>
<comment type="caution">
    <text evidence="1">The sequence shown here is derived from an EMBL/GenBank/DDBJ whole genome shotgun (WGS) entry which is preliminary data.</text>
</comment>
<reference evidence="1 2" key="1">
    <citation type="journal article" date="2023" name="Plants (Basel)">
        <title>Bridging the Gap: Combining Genomics and Transcriptomics Approaches to Understand Stylosanthes scabra, an Orphan Legume from the Brazilian Caatinga.</title>
        <authorList>
            <person name="Ferreira-Neto J.R.C."/>
            <person name="da Silva M.D."/>
            <person name="Binneck E."/>
            <person name="de Melo N.F."/>
            <person name="da Silva R.H."/>
            <person name="de Melo A.L.T.M."/>
            <person name="Pandolfi V."/>
            <person name="Bustamante F.O."/>
            <person name="Brasileiro-Vidal A.C."/>
            <person name="Benko-Iseppon A.M."/>
        </authorList>
    </citation>
    <scope>NUCLEOTIDE SEQUENCE [LARGE SCALE GENOMIC DNA]</scope>
    <source>
        <tissue evidence="1">Leaves</tissue>
    </source>
</reference>